<dbReference type="PANTHER" id="PTHR10598:SF0">
    <property type="entry name" value="SET1_ASH2 HISTONE METHYLTRANSFERASE COMPLEX SUBUNIT ASH2"/>
    <property type="match status" value="1"/>
</dbReference>
<proteinExistence type="inferred from homology"/>
<feature type="region of interest" description="Disordered" evidence="4">
    <location>
        <begin position="1"/>
        <end position="25"/>
    </location>
</feature>
<dbReference type="InterPro" id="IPR001870">
    <property type="entry name" value="B30.2/SPRY"/>
</dbReference>
<feature type="domain" description="B30.2/SPRY" evidence="5">
    <location>
        <begin position="81"/>
        <end position="285"/>
    </location>
</feature>
<organism evidence="6 7">
    <name type="scientific">Piloderma croceum (strain F 1598)</name>
    <dbReference type="NCBI Taxonomy" id="765440"/>
    <lineage>
        <taxon>Eukaryota</taxon>
        <taxon>Fungi</taxon>
        <taxon>Dikarya</taxon>
        <taxon>Basidiomycota</taxon>
        <taxon>Agaricomycotina</taxon>
        <taxon>Agaricomycetes</taxon>
        <taxon>Agaricomycetidae</taxon>
        <taxon>Atheliales</taxon>
        <taxon>Atheliaceae</taxon>
        <taxon>Piloderma</taxon>
    </lineage>
</organism>
<dbReference type="Gene3D" id="2.60.120.920">
    <property type="match status" value="1"/>
</dbReference>
<reference evidence="7" key="2">
    <citation type="submission" date="2015-01" db="EMBL/GenBank/DDBJ databases">
        <title>Evolutionary Origins and Diversification of the Mycorrhizal Mutualists.</title>
        <authorList>
            <consortium name="DOE Joint Genome Institute"/>
            <consortium name="Mycorrhizal Genomics Consortium"/>
            <person name="Kohler A."/>
            <person name="Kuo A."/>
            <person name="Nagy L.G."/>
            <person name="Floudas D."/>
            <person name="Copeland A."/>
            <person name="Barry K.W."/>
            <person name="Cichocki N."/>
            <person name="Veneault-Fourrey C."/>
            <person name="LaButti K."/>
            <person name="Lindquist E.A."/>
            <person name="Lipzen A."/>
            <person name="Lundell T."/>
            <person name="Morin E."/>
            <person name="Murat C."/>
            <person name="Riley R."/>
            <person name="Ohm R."/>
            <person name="Sun H."/>
            <person name="Tunlid A."/>
            <person name="Henrissat B."/>
            <person name="Grigoriev I.V."/>
            <person name="Hibbett D.S."/>
            <person name="Martin F."/>
        </authorList>
    </citation>
    <scope>NUCLEOTIDE SEQUENCE [LARGE SCALE GENOMIC DNA]</scope>
    <source>
        <strain evidence="7">F 1598</strain>
    </source>
</reference>
<dbReference type="InParanoid" id="A0A0C3FNJ7"/>
<dbReference type="GO" id="GO:0000976">
    <property type="term" value="F:transcription cis-regulatory region binding"/>
    <property type="evidence" value="ECO:0007669"/>
    <property type="project" value="TreeGrafter"/>
</dbReference>
<dbReference type="PANTHER" id="PTHR10598">
    <property type="entry name" value="SET1/ASH2 HISTONE METHYLTRANSFERASE COMPLEX SUBUNIT ASH2"/>
    <property type="match status" value="1"/>
</dbReference>
<evidence type="ECO:0000256" key="1">
    <source>
        <dbReference type="ARBA" id="ARBA00004123"/>
    </source>
</evidence>
<comment type="similarity">
    <text evidence="3">Belongs to the cclA family.</text>
</comment>
<dbReference type="CDD" id="cd12872">
    <property type="entry name" value="SPRY_Ash2"/>
    <property type="match status" value="1"/>
</dbReference>
<accession>A0A0C3FNJ7</accession>
<comment type="subcellular location">
    <subcellularLocation>
        <location evidence="1">Nucleus</location>
    </subcellularLocation>
</comment>
<dbReference type="InterPro" id="IPR003877">
    <property type="entry name" value="SPRY_dom"/>
</dbReference>
<feature type="compositionally biased region" description="Polar residues" evidence="4">
    <location>
        <begin position="561"/>
        <end position="570"/>
    </location>
</feature>
<keyword evidence="2" id="KW-0539">Nucleus</keyword>
<dbReference type="InterPro" id="IPR043136">
    <property type="entry name" value="B30.2/SPRY_sf"/>
</dbReference>
<dbReference type="EMBL" id="KN833002">
    <property type="protein sequence ID" value="KIM80801.1"/>
    <property type="molecule type" value="Genomic_DNA"/>
</dbReference>
<dbReference type="SMART" id="SM00449">
    <property type="entry name" value="SPRY"/>
    <property type="match status" value="1"/>
</dbReference>
<dbReference type="Pfam" id="PF00622">
    <property type="entry name" value="SPRY"/>
    <property type="match status" value="1"/>
</dbReference>
<dbReference type="Proteomes" id="UP000054166">
    <property type="component" value="Unassembled WGS sequence"/>
</dbReference>
<feature type="compositionally biased region" description="Polar residues" evidence="4">
    <location>
        <begin position="583"/>
        <end position="596"/>
    </location>
</feature>
<evidence type="ECO:0000256" key="2">
    <source>
        <dbReference type="ARBA" id="ARBA00023242"/>
    </source>
</evidence>
<evidence type="ECO:0000313" key="6">
    <source>
        <dbReference type="EMBL" id="KIM80801.1"/>
    </source>
</evidence>
<dbReference type="GO" id="GO:0048188">
    <property type="term" value="C:Set1C/COMPASS complex"/>
    <property type="evidence" value="ECO:0007669"/>
    <property type="project" value="InterPro"/>
</dbReference>
<dbReference type="AlphaFoldDB" id="A0A0C3FNJ7"/>
<evidence type="ECO:0000256" key="3">
    <source>
        <dbReference type="ARBA" id="ARBA00038149"/>
    </source>
</evidence>
<feature type="region of interest" description="Disordered" evidence="4">
    <location>
        <begin position="283"/>
        <end position="316"/>
    </location>
</feature>
<dbReference type="STRING" id="765440.A0A0C3FNJ7"/>
<dbReference type="SUPFAM" id="SSF49899">
    <property type="entry name" value="Concanavalin A-like lectins/glucanases"/>
    <property type="match status" value="1"/>
</dbReference>
<dbReference type="OrthoDB" id="10266026at2759"/>
<dbReference type="InterPro" id="IPR013320">
    <property type="entry name" value="ConA-like_dom_sf"/>
</dbReference>
<sequence length="606" mass="67170">MKTWNEKVGLTHAFSSPAPEQTDVPAERTETLVLPARNDLSSRPRLTISRFPTFPSDCPTEYHATDQLAMNRIGFRYTPAGISPPGSALPCRTIESLPTSYRVSWEDRSPFIKVTADGLGIAGDKGFRSARCNAPIREGKWYMEVRVEHGGGARDNVDGSTRREGSHVRLGWARREAPLNGPVGLDGYSYGIRDKTGEKVTLSRPRPYGRPFSSGDVIGMYISLPPRRQPSQKDPYDPAHIKRERIPIEFKGQEYFESLEYPQSKEMISLVDYSGKAANTASVPSAAASGKKSATVKNLPERGRGNKSAAEPAPMRSLPTLPDSYIAFFINGECQGIAFQDLYDYLPLQITPASRKGKDRRRNREGTREHKENPFDDGSLGYYPFISLFNDARVRMNPGPNFDFPPPSAIDAVLLGANDQDSKNVTWRPICERYLEFMAEQWALDDQEAMEAESELAERAAIEKADAQKQVQKERRRQQAEARRKAKKAETAGAIAAQTVGSARSVRGSSVAVEERYSQPALLAIPAHAQHGLVYGPGIHRFDHVNSPAPTMASSIDIQGAQSGYNSDNVETPAADTPDASVGYQQEYSQQPRQLQQWTEFDLRAM</sequence>
<name>A0A0C3FNJ7_PILCF</name>
<keyword evidence="7" id="KW-1185">Reference proteome</keyword>
<gene>
    <name evidence="6" type="ORF">PILCRDRAFT_97820</name>
</gene>
<evidence type="ECO:0000313" key="7">
    <source>
        <dbReference type="Proteomes" id="UP000054166"/>
    </source>
</evidence>
<feature type="region of interest" description="Disordered" evidence="4">
    <location>
        <begin position="354"/>
        <end position="374"/>
    </location>
</feature>
<evidence type="ECO:0000256" key="4">
    <source>
        <dbReference type="SAM" id="MobiDB-lite"/>
    </source>
</evidence>
<feature type="region of interest" description="Disordered" evidence="4">
    <location>
        <begin position="561"/>
        <end position="596"/>
    </location>
</feature>
<dbReference type="PROSITE" id="PS50188">
    <property type="entry name" value="B302_SPRY"/>
    <property type="match status" value="1"/>
</dbReference>
<dbReference type="HOGENOM" id="CLU_014420_0_0_1"/>
<protein>
    <recommendedName>
        <fullName evidence="5">B30.2/SPRY domain-containing protein</fullName>
    </recommendedName>
</protein>
<reference evidence="6 7" key="1">
    <citation type="submission" date="2014-04" db="EMBL/GenBank/DDBJ databases">
        <authorList>
            <consortium name="DOE Joint Genome Institute"/>
            <person name="Kuo A."/>
            <person name="Tarkka M."/>
            <person name="Buscot F."/>
            <person name="Kohler A."/>
            <person name="Nagy L.G."/>
            <person name="Floudas D."/>
            <person name="Copeland A."/>
            <person name="Barry K.W."/>
            <person name="Cichocki N."/>
            <person name="Veneault-Fourrey C."/>
            <person name="LaButti K."/>
            <person name="Lindquist E.A."/>
            <person name="Lipzen A."/>
            <person name="Lundell T."/>
            <person name="Morin E."/>
            <person name="Murat C."/>
            <person name="Sun H."/>
            <person name="Tunlid A."/>
            <person name="Henrissat B."/>
            <person name="Grigoriev I.V."/>
            <person name="Hibbett D.S."/>
            <person name="Martin F."/>
            <person name="Nordberg H.P."/>
            <person name="Cantor M.N."/>
            <person name="Hua S.X."/>
        </authorList>
    </citation>
    <scope>NUCLEOTIDE SEQUENCE [LARGE SCALE GENOMIC DNA]</scope>
    <source>
        <strain evidence="6 7">F 1598</strain>
    </source>
</reference>
<dbReference type="InterPro" id="IPR037353">
    <property type="entry name" value="ASH2"/>
</dbReference>
<feature type="compositionally biased region" description="Basic and acidic residues" evidence="4">
    <location>
        <begin position="463"/>
        <end position="483"/>
    </location>
</feature>
<feature type="region of interest" description="Disordered" evidence="4">
    <location>
        <begin position="463"/>
        <end position="493"/>
    </location>
</feature>
<feature type="compositionally biased region" description="Basic and acidic residues" evidence="4">
    <location>
        <begin position="362"/>
        <end position="374"/>
    </location>
</feature>
<evidence type="ECO:0000259" key="5">
    <source>
        <dbReference type="PROSITE" id="PS50188"/>
    </source>
</evidence>